<dbReference type="AlphaFoldDB" id="A0A0F9BQ23"/>
<evidence type="ECO:0008006" key="2">
    <source>
        <dbReference type="Google" id="ProtNLM"/>
    </source>
</evidence>
<proteinExistence type="predicted"/>
<protein>
    <recommendedName>
        <fullName evidence="2">LamG-like jellyroll fold domain-containing protein</fullName>
    </recommendedName>
</protein>
<dbReference type="InterPro" id="IPR013320">
    <property type="entry name" value="ConA-like_dom_sf"/>
</dbReference>
<dbReference type="EMBL" id="LAZR01050832">
    <property type="protein sequence ID" value="KKK86466.1"/>
    <property type="molecule type" value="Genomic_DNA"/>
</dbReference>
<dbReference type="SUPFAM" id="SSF49899">
    <property type="entry name" value="Concanavalin A-like lectins/glucanases"/>
    <property type="match status" value="2"/>
</dbReference>
<reference evidence="1" key="1">
    <citation type="journal article" date="2015" name="Nature">
        <title>Complex archaea that bridge the gap between prokaryotes and eukaryotes.</title>
        <authorList>
            <person name="Spang A."/>
            <person name="Saw J.H."/>
            <person name="Jorgensen S.L."/>
            <person name="Zaremba-Niedzwiedzka K."/>
            <person name="Martijn J."/>
            <person name="Lind A.E."/>
            <person name="van Eijk R."/>
            <person name="Schleper C."/>
            <person name="Guy L."/>
            <person name="Ettema T.J."/>
        </authorList>
    </citation>
    <scope>NUCLEOTIDE SEQUENCE</scope>
</reference>
<organism evidence="1">
    <name type="scientific">marine sediment metagenome</name>
    <dbReference type="NCBI Taxonomy" id="412755"/>
    <lineage>
        <taxon>unclassified sequences</taxon>
        <taxon>metagenomes</taxon>
        <taxon>ecological metagenomes</taxon>
    </lineage>
</organism>
<name>A0A0F9BQ23_9ZZZZ</name>
<feature type="non-terminal residue" evidence="1">
    <location>
        <position position="1"/>
    </location>
</feature>
<gene>
    <name evidence="1" type="ORF">LCGC14_2762960</name>
</gene>
<dbReference type="Pfam" id="PF13385">
    <property type="entry name" value="Laminin_G_3"/>
    <property type="match status" value="1"/>
</dbReference>
<accession>A0A0F9BQ23</accession>
<feature type="non-terminal residue" evidence="1">
    <location>
        <position position="419"/>
    </location>
</feature>
<comment type="caution">
    <text evidence="1">The sequence shown here is derived from an EMBL/GenBank/DDBJ whole genome shotgun (WGS) entry which is preliminary data.</text>
</comment>
<dbReference type="Gene3D" id="2.60.120.200">
    <property type="match status" value="2"/>
</dbReference>
<evidence type="ECO:0000313" key="1">
    <source>
        <dbReference type="EMBL" id="KKK86466.1"/>
    </source>
</evidence>
<sequence>GKEAYYDVPQLRDGMVEGEKTEHYYRVYNGLVMLELYVNGTLQGTVNHEGVLFVSDTGQIEIKTLNEITSFYDIVIGATLSTGMESSAYNMFSGMIDGVQLFDSRLDPDDVMNLYLDTIPIITPIPPPEPRSIPAPSLRYRIIKGNETIPVSIPVEDLNHDITKLTVSTWINPNYTGGSPEFTVLGKENSFVLSLNKMLTPEQVAKFSVYDGIMWHTVTGNLTIDGWTHVAAVINGSNVSLYINGTLDGNLDTGPPIVAGSTTDVTIGVYQNTLRGEARQSNYYFGEIDEVVIWKYDMLNSEIQEEFERVLEVYLNQTNSIVGNTITISLHETLSLLETEGIPGIHQEKLSTSLQFRDDILVKLNETWISNSFENLGFTDQISLFLNNETVEFDIQNKSSNLVHSEIEIGKPVFWTQTV</sequence>